<evidence type="ECO:0000313" key="1">
    <source>
        <dbReference type="Proteomes" id="UP001652628"/>
    </source>
</evidence>
<keyword evidence="1" id="KW-1185">Reference proteome</keyword>
<name>A0AB40A6V2_DROSZ</name>
<dbReference type="AlphaFoldDB" id="A0AB40A6V2"/>
<protein>
    <recommendedName>
        <fullName evidence="3">F-box domain-containing protein</fullName>
    </recommendedName>
</protein>
<sequence length="418" mass="47696">MAAACNILNLPVEVLALIFKDLFNIKDKLNLAEAHPVLGKAFAFQAGNTYKKIDFEQRPAIEWSKILSFCGSSVSRISSTTVGQTVVVTKLASMFCPNLEEFFIPVRSHFWNHISPLLSTLQNLKWVGFSNNFDRVNVVDTMLKLPKLNNLQLVKFNRQDMERLKELVNLENLSIFNNKKTEPVDIYKVCSSMKNMDSLVIHYGDIRIPNNLDQDQLWPKIELLRIGYGIFYSPLPYLPTLKFLTIDNTIFRFKLNQILGNTVTKYGATLESLRFCPETLRCIDWNEAETISKLKALKRLECQLKSDLYIDPFITRLQQLEDLSLQNSSNITNCGILLLLNRCEKLRRLDIFGCRLINRTLVMPAVAILSKNGVQPHNPLVIKVGSEFGAVSDNLTGDVLRIEGHNSFKFFDLLAQLF</sequence>
<dbReference type="RefSeq" id="XP_036671976.3">
    <property type="nucleotide sequence ID" value="XM_036816081.3"/>
</dbReference>
<dbReference type="Proteomes" id="UP001652628">
    <property type="component" value="Chromosome 3"/>
</dbReference>
<dbReference type="InterPro" id="IPR032675">
    <property type="entry name" value="LRR_dom_sf"/>
</dbReference>
<dbReference type="Gene3D" id="3.80.10.10">
    <property type="entry name" value="Ribonuclease Inhibitor"/>
    <property type="match status" value="2"/>
</dbReference>
<reference evidence="2" key="1">
    <citation type="submission" date="2025-08" db="UniProtKB">
        <authorList>
            <consortium name="RefSeq"/>
        </authorList>
    </citation>
    <scope>IDENTIFICATION</scope>
</reference>
<evidence type="ECO:0000313" key="2">
    <source>
        <dbReference type="RefSeq" id="XP_036671976.3"/>
    </source>
</evidence>
<dbReference type="GeneID" id="108017049"/>
<organism evidence="1 2">
    <name type="scientific">Drosophila suzukii</name>
    <name type="common">Spotted-wing drosophila fruit fly</name>
    <dbReference type="NCBI Taxonomy" id="28584"/>
    <lineage>
        <taxon>Eukaryota</taxon>
        <taxon>Metazoa</taxon>
        <taxon>Ecdysozoa</taxon>
        <taxon>Arthropoda</taxon>
        <taxon>Hexapoda</taxon>
        <taxon>Insecta</taxon>
        <taxon>Pterygota</taxon>
        <taxon>Neoptera</taxon>
        <taxon>Endopterygota</taxon>
        <taxon>Diptera</taxon>
        <taxon>Brachycera</taxon>
        <taxon>Muscomorpha</taxon>
        <taxon>Ephydroidea</taxon>
        <taxon>Drosophilidae</taxon>
        <taxon>Drosophila</taxon>
        <taxon>Sophophora</taxon>
    </lineage>
</organism>
<dbReference type="SUPFAM" id="SSF52058">
    <property type="entry name" value="L domain-like"/>
    <property type="match status" value="1"/>
</dbReference>
<accession>A0AB40A6V2</accession>
<proteinExistence type="predicted"/>
<gene>
    <name evidence="2" type="primary">LOC108017049</name>
</gene>
<evidence type="ECO:0008006" key="3">
    <source>
        <dbReference type="Google" id="ProtNLM"/>
    </source>
</evidence>